<proteinExistence type="predicted"/>
<dbReference type="PANTHER" id="PTHR10584">
    <property type="entry name" value="SUGAR KINASE"/>
    <property type="match status" value="1"/>
</dbReference>
<sequence length="310" mass="33500">MRAGGDILVVGSVAYDTITTPYGHAEEALGGSAAYFSVSASHFAPVRLVAVVGEDFRAEDRALLESRGVDVSGLEEAPGRTFRWRGEYSAELGHARTLETQLNVFADFHPKLHDAHRACPYVFLANIDPDLQLEVLSQMKRPRLVLSDTMNYWIARKPDRVLDVLRAVDVALLNEEEARALSGETQLVRAADRLVEQGARAVIVKKGEHGAMFRSPDERMITPAFPVEALTDPTGAGDSFAGGFLGWLARCGATDGDSVRQALACGTAMASIAIEGFSPARLAEAGAAEIEGRVALLHRMVHFDLAPLFE</sequence>
<feature type="domain" description="Carbohydrate kinase PfkB" evidence="3">
    <location>
        <begin position="7"/>
        <end position="277"/>
    </location>
</feature>
<dbReference type="AlphaFoldDB" id="A0A832I9B5"/>
<dbReference type="SUPFAM" id="SSF53613">
    <property type="entry name" value="Ribokinase-like"/>
    <property type="match status" value="1"/>
</dbReference>
<dbReference type="InterPro" id="IPR011611">
    <property type="entry name" value="PfkB_dom"/>
</dbReference>
<dbReference type="GO" id="GO:0005829">
    <property type="term" value="C:cytosol"/>
    <property type="evidence" value="ECO:0007669"/>
    <property type="project" value="TreeGrafter"/>
</dbReference>
<reference evidence="4" key="1">
    <citation type="journal article" date="2020" name="mSystems">
        <title>Genome- and Community-Level Interaction Insights into Carbon Utilization and Element Cycling Functions of Hydrothermarchaeota in Hydrothermal Sediment.</title>
        <authorList>
            <person name="Zhou Z."/>
            <person name="Liu Y."/>
            <person name="Xu W."/>
            <person name="Pan J."/>
            <person name="Luo Z.H."/>
            <person name="Li M."/>
        </authorList>
    </citation>
    <scope>NUCLEOTIDE SEQUENCE [LARGE SCALE GENOMIC DNA]</scope>
    <source>
        <strain evidence="4">SpSt-381</strain>
    </source>
</reference>
<gene>
    <name evidence="4" type="ORF">ENR23_05690</name>
</gene>
<dbReference type="EMBL" id="DSQF01000012">
    <property type="protein sequence ID" value="HGZ42912.1"/>
    <property type="molecule type" value="Genomic_DNA"/>
</dbReference>
<evidence type="ECO:0000256" key="2">
    <source>
        <dbReference type="ARBA" id="ARBA00022777"/>
    </source>
</evidence>
<keyword evidence="1" id="KW-0808">Transferase</keyword>
<dbReference type="PROSITE" id="PS00584">
    <property type="entry name" value="PFKB_KINASES_2"/>
    <property type="match status" value="1"/>
</dbReference>
<evidence type="ECO:0000313" key="4">
    <source>
        <dbReference type="EMBL" id="HGZ42912.1"/>
    </source>
</evidence>
<dbReference type="InterPro" id="IPR029056">
    <property type="entry name" value="Ribokinase-like"/>
</dbReference>
<evidence type="ECO:0000259" key="3">
    <source>
        <dbReference type="Pfam" id="PF00294"/>
    </source>
</evidence>
<protein>
    <submittedName>
        <fullName evidence="4">Sugar kinase</fullName>
    </submittedName>
</protein>
<dbReference type="Gene3D" id="3.40.1190.20">
    <property type="match status" value="1"/>
</dbReference>
<keyword evidence="2 4" id="KW-0418">Kinase</keyword>
<organism evidence="4">
    <name type="scientific">Eiseniibacteriota bacterium</name>
    <dbReference type="NCBI Taxonomy" id="2212470"/>
    <lineage>
        <taxon>Bacteria</taxon>
        <taxon>Candidatus Eiseniibacteriota</taxon>
    </lineage>
</organism>
<dbReference type="InterPro" id="IPR002173">
    <property type="entry name" value="Carboh/pur_kinase_PfkB_CS"/>
</dbReference>
<name>A0A832I9B5_UNCEI</name>
<dbReference type="GO" id="GO:0016301">
    <property type="term" value="F:kinase activity"/>
    <property type="evidence" value="ECO:0007669"/>
    <property type="project" value="UniProtKB-KW"/>
</dbReference>
<comment type="caution">
    <text evidence="4">The sequence shown here is derived from an EMBL/GenBank/DDBJ whole genome shotgun (WGS) entry which is preliminary data.</text>
</comment>
<evidence type="ECO:0000256" key="1">
    <source>
        <dbReference type="ARBA" id="ARBA00022679"/>
    </source>
</evidence>
<dbReference type="Pfam" id="PF00294">
    <property type="entry name" value="PfkB"/>
    <property type="match status" value="1"/>
</dbReference>
<accession>A0A832I9B5</accession>
<dbReference type="PANTHER" id="PTHR10584:SF166">
    <property type="entry name" value="RIBOKINASE"/>
    <property type="match status" value="1"/>
</dbReference>